<sequence>MSVKATSFPTPNDLSTTVIPNWLEPPSTVLGRQSNNQAPKSEARAKLAVKATSSEFVLAMLYIWNNGTLPKIHDLYNFDFVDEWVTEFGDCKVQWQKIEGRMESYDVDEIEVDAEIPA</sequence>
<accession>A0AA39CIW1</accession>
<comment type="caution">
    <text evidence="1">The sequence shown here is derived from an EMBL/GenBank/DDBJ whole genome shotgun (WGS) entry which is preliminary data.</text>
</comment>
<dbReference type="AlphaFoldDB" id="A0AA39CIW1"/>
<proteinExistence type="predicted"/>
<gene>
    <name evidence="1" type="ORF">H2200_006198</name>
</gene>
<evidence type="ECO:0000313" key="2">
    <source>
        <dbReference type="Proteomes" id="UP001172673"/>
    </source>
</evidence>
<keyword evidence="2" id="KW-1185">Reference proteome</keyword>
<name>A0AA39CIW1_9EURO</name>
<organism evidence="1 2">
    <name type="scientific">Cladophialophora chaetospira</name>
    <dbReference type="NCBI Taxonomy" id="386627"/>
    <lineage>
        <taxon>Eukaryota</taxon>
        <taxon>Fungi</taxon>
        <taxon>Dikarya</taxon>
        <taxon>Ascomycota</taxon>
        <taxon>Pezizomycotina</taxon>
        <taxon>Eurotiomycetes</taxon>
        <taxon>Chaetothyriomycetidae</taxon>
        <taxon>Chaetothyriales</taxon>
        <taxon>Herpotrichiellaceae</taxon>
        <taxon>Cladophialophora</taxon>
    </lineage>
</organism>
<evidence type="ECO:0000313" key="1">
    <source>
        <dbReference type="EMBL" id="KAJ9609869.1"/>
    </source>
</evidence>
<dbReference type="EMBL" id="JAPDRK010000008">
    <property type="protein sequence ID" value="KAJ9609869.1"/>
    <property type="molecule type" value="Genomic_DNA"/>
</dbReference>
<dbReference type="Proteomes" id="UP001172673">
    <property type="component" value="Unassembled WGS sequence"/>
</dbReference>
<reference evidence="1" key="1">
    <citation type="submission" date="2022-10" db="EMBL/GenBank/DDBJ databases">
        <title>Culturing micro-colonial fungi from biological soil crusts in the Mojave desert and describing Neophaeococcomyces mojavensis, and introducing the new genera and species Taxawa tesnikishii.</title>
        <authorList>
            <person name="Kurbessoian T."/>
            <person name="Stajich J.E."/>
        </authorList>
    </citation>
    <scope>NUCLEOTIDE SEQUENCE</scope>
    <source>
        <strain evidence="1">TK_41</strain>
    </source>
</reference>
<protein>
    <submittedName>
        <fullName evidence="1">Uncharacterized protein</fullName>
    </submittedName>
</protein>